<organism evidence="1 2">
    <name type="scientific">Granulosicoccus antarcticus IMCC3135</name>
    <dbReference type="NCBI Taxonomy" id="1192854"/>
    <lineage>
        <taxon>Bacteria</taxon>
        <taxon>Pseudomonadati</taxon>
        <taxon>Pseudomonadota</taxon>
        <taxon>Gammaproteobacteria</taxon>
        <taxon>Chromatiales</taxon>
        <taxon>Granulosicoccaceae</taxon>
        <taxon>Granulosicoccus</taxon>
    </lineage>
</organism>
<keyword evidence="2" id="KW-1185">Reference proteome</keyword>
<evidence type="ECO:0000313" key="2">
    <source>
        <dbReference type="Proteomes" id="UP000250079"/>
    </source>
</evidence>
<dbReference type="OrthoDB" id="9815657at2"/>
<gene>
    <name evidence="1" type="ORF">IMCC3135_01880</name>
</gene>
<proteinExistence type="predicted"/>
<name>A0A2Z2NNS9_9GAMM</name>
<evidence type="ECO:0000313" key="1">
    <source>
        <dbReference type="EMBL" id="ASJ70490.1"/>
    </source>
</evidence>
<dbReference type="RefSeq" id="WP_157735708.1">
    <property type="nucleotide sequence ID" value="NZ_CP018632.1"/>
</dbReference>
<protein>
    <submittedName>
        <fullName evidence="1">Uncharacterized protein</fullName>
    </submittedName>
</protein>
<accession>A0A2Z2NNS9</accession>
<dbReference type="SUPFAM" id="SSF82171">
    <property type="entry name" value="DPP6 N-terminal domain-like"/>
    <property type="match status" value="1"/>
</dbReference>
<reference evidence="1 2" key="1">
    <citation type="submission" date="2016-12" db="EMBL/GenBank/DDBJ databases">
        <authorList>
            <person name="Song W.-J."/>
            <person name="Kurnit D.M."/>
        </authorList>
    </citation>
    <scope>NUCLEOTIDE SEQUENCE [LARGE SCALE GENOMIC DNA]</scope>
    <source>
        <strain evidence="1 2">IMCC3135</strain>
    </source>
</reference>
<dbReference type="AlphaFoldDB" id="A0A2Z2NNS9"/>
<sequence>MDKSKAVLLLLTIALAGCDGSGDGGSLTGSQQDDDLSQRGINDNLSGSIVISGYTDINGARANLNTGEYVLFPANSVSTIVADEPNVNFASSWNIISASDNTANAAFAQTYPNCINEDAHLYYVGNICFATYNSDLSLIKAHRLNTTNVETPLLFSRSQQYLLANEYARHQHSDDKSIHLSVIDILSSERVLTIPVKTRLADFDGRYGRSSVEWGLNDEIIYTDARDQPPVINITKPLSTEVARRITLPSKYRGLITRMHLSPDGSQLLLQYVRNPGTAEPSRFAMILDLNTLDLRIPAVHSYDVDNIPVGDDRGNGNFKTHGWSPDGSYILLGSIWHWQVTEAYVYNFSRYELVAVPSDGVNQLVLHDLSLAAPGVVWPKYYIPNTNEFKSMFDSGSVEYTWIDNN</sequence>
<dbReference type="EMBL" id="CP018632">
    <property type="protein sequence ID" value="ASJ70490.1"/>
    <property type="molecule type" value="Genomic_DNA"/>
</dbReference>
<dbReference type="Proteomes" id="UP000250079">
    <property type="component" value="Chromosome"/>
</dbReference>
<dbReference type="PROSITE" id="PS51257">
    <property type="entry name" value="PROKAR_LIPOPROTEIN"/>
    <property type="match status" value="1"/>
</dbReference>
<dbReference type="KEGG" id="gai:IMCC3135_01880"/>